<evidence type="ECO:0000256" key="2">
    <source>
        <dbReference type="ARBA" id="ARBA00022723"/>
    </source>
</evidence>
<dbReference type="SMART" id="SM00849">
    <property type="entry name" value="Lactamase_B"/>
    <property type="match status" value="1"/>
</dbReference>
<organism evidence="7">
    <name type="scientific">bioreactor metagenome</name>
    <dbReference type="NCBI Taxonomy" id="1076179"/>
    <lineage>
        <taxon>unclassified sequences</taxon>
        <taxon>metagenomes</taxon>
        <taxon>ecological metagenomes</taxon>
    </lineage>
</organism>
<keyword evidence="2" id="KW-0479">Metal-binding</keyword>
<dbReference type="GO" id="GO:0046872">
    <property type="term" value="F:metal ion binding"/>
    <property type="evidence" value="ECO:0007669"/>
    <property type="project" value="UniProtKB-KW"/>
</dbReference>
<dbReference type="Gene3D" id="3.60.15.10">
    <property type="entry name" value="Ribonuclease Z/Hydroxyacylglutathione hydrolase-like"/>
    <property type="match status" value="1"/>
</dbReference>
<dbReference type="GO" id="GO:0004416">
    <property type="term" value="F:hydroxyacylglutathione hydrolase activity"/>
    <property type="evidence" value="ECO:0007669"/>
    <property type="project" value="UniProtKB-EC"/>
</dbReference>
<comment type="cofactor">
    <cofactor evidence="1">
        <name>Zn(2+)</name>
        <dbReference type="ChEBI" id="CHEBI:29105"/>
    </cofactor>
</comment>
<sequence>MSIRLETIQVGPLGENVYLVQSDDTAFLVDPGDEAERILDLLYTSGICPQFIVLTHGHLDHSSGLPKLLKQWKGRLPRIAIHSLDAPYLGTAGEATNRRLFEGLNALSYFRYAWKALPEPDILLNEGDAIPATNFSVLHTPGHSAGSICLYSPRDSVLISGDTLFRDGIGRTDGVDSDYRALRESLRKLSKLPPETRVYPGHGEATTIGEELGA</sequence>
<dbReference type="EC" id="3.1.2.6" evidence="7"/>
<keyword evidence="4" id="KW-0862">Zinc</keyword>
<comment type="caution">
    <text evidence="7">The sequence shown here is derived from an EMBL/GenBank/DDBJ whole genome shotgun (WGS) entry which is preliminary data.</text>
</comment>
<evidence type="ECO:0000256" key="5">
    <source>
        <dbReference type="SAM" id="MobiDB-lite"/>
    </source>
</evidence>
<dbReference type="CDD" id="cd06262">
    <property type="entry name" value="metallo-hydrolase-like_MBL-fold"/>
    <property type="match status" value="1"/>
</dbReference>
<feature type="region of interest" description="Disordered" evidence="5">
    <location>
        <begin position="193"/>
        <end position="214"/>
    </location>
</feature>
<dbReference type="EMBL" id="VSSQ01000053">
    <property type="protein sequence ID" value="MPL70582.1"/>
    <property type="molecule type" value="Genomic_DNA"/>
</dbReference>
<dbReference type="SUPFAM" id="SSF56281">
    <property type="entry name" value="Metallo-hydrolase/oxidoreductase"/>
    <property type="match status" value="1"/>
</dbReference>
<dbReference type="Pfam" id="PF00753">
    <property type="entry name" value="Lactamase_B"/>
    <property type="match status" value="1"/>
</dbReference>
<evidence type="ECO:0000259" key="6">
    <source>
        <dbReference type="SMART" id="SM00849"/>
    </source>
</evidence>
<proteinExistence type="predicted"/>
<dbReference type="PANTHER" id="PTHR46233:SF3">
    <property type="entry name" value="HYDROXYACYLGLUTATHIONE HYDROLASE GLOC"/>
    <property type="match status" value="1"/>
</dbReference>
<gene>
    <name evidence="7" type="primary">gloC_5</name>
    <name evidence="7" type="ORF">SDC9_16339</name>
</gene>
<protein>
    <submittedName>
        <fullName evidence="7">Hydroxyacylglutathione hydrolase GloC</fullName>
        <ecNumber evidence="7">3.1.2.6</ecNumber>
    </submittedName>
</protein>
<reference evidence="7" key="1">
    <citation type="submission" date="2019-08" db="EMBL/GenBank/DDBJ databases">
        <authorList>
            <person name="Kucharzyk K."/>
            <person name="Murdoch R.W."/>
            <person name="Higgins S."/>
            <person name="Loffler F."/>
        </authorList>
    </citation>
    <scope>NUCLEOTIDE SEQUENCE</scope>
</reference>
<accession>A0A644TWK9</accession>
<evidence type="ECO:0000256" key="3">
    <source>
        <dbReference type="ARBA" id="ARBA00022801"/>
    </source>
</evidence>
<dbReference type="InterPro" id="IPR001279">
    <property type="entry name" value="Metallo-B-lactamas"/>
</dbReference>
<dbReference type="InterPro" id="IPR036866">
    <property type="entry name" value="RibonucZ/Hydroxyglut_hydro"/>
</dbReference>
<name>A0A644TWK9_9ZZZZ</name>
<keyword evidence="3 7" id="KW-0378">Hydrolase</keyword>
<dbReference type="AlphaFoldDB" id="A0A644TWK9"/>
<feature type="domain" description="Metallo-beta-lactamase" evidence="6">
    <location>
        <begin position="14"/>
        <end position="202"/>
    </location>
</feature>
<evidence type="ECO:0000256" key="1">
    <source>
        <dbReference type="ARBA" id="ARBA00001947"/>
    </source>
</evidence>
<evidence type="ECO:0000256" key="4">
    <source>
        <dbReference type="ARBA" id="ARBA00022833"/>
    </source>
</evidence>
<dbReference type="InterPro" id="IPR051453">
    <property type="entry name" value="MBL_Glyoxalase_II"/>
</dbReference>
<dbReference type="PANTHER" id="PTHR46233">
    <property type="entry name" value="HYDROXYACYLGLUTATHIONE HYDROLASE GLOC"/>
    <property type="match status" value="1"/>
</dbReference>
<evidence type="ECO:0000313" key="7">
    <source>
        <dbReference type="EMBL" id="MPL70582.1"/>
    </source>
</evidence>